<proteinExistence type="predicted"/>
<evidence type="ECO:0000313" key="1">
    <source>
        <dbReference type="Proteomes" id="UP000887576"/>
    </source>
</evidence>
<name>A0AC34RBD2_9BILA</name>
<organism evidence="1 2">
    <name type="scientific">Panagrolaimus sp. JU765</name>
    <dbReference type="NCBI Taxonomy" id="591449"/>
    <lineage>
        <taxon>Eukaryota</taxon>
        <taxon>Metazoa</taxon>
        <taxon>Ecdysozoa</taxon>
        <taxon>Nematoda</taxon>
        <taxon>Chromadorea</taxon>
        <taxon>Rhabditida</taxon>
        <taxon>Tylenchina</taxon>
        <taxon>Panagrolaimomorpha</taxon>
        <taxon>Panagrolaimoidea</taxon>
        <taxon>Panagrolaimidae</taxon>
        <taxon>Panagrolaimus</taxon>
    </lineage>
</organism>
<dbReference type="Proteomes" id="UP000887576">
    <property type="component" value="Unplaced"/>
</dbReference>
<reference evidence="2" key="1">
    <citation type="submission" date="2025-08" db="UniProtKB">
        <authorList>
            <consortium name="WormBaseParasite"/>
        </authorList>
    </citation>
    <scope>IDENTIFICATION</scope>
</reference>
<evidence type="ECO:0000313" key="2">
    <source>
        <dbReference type="WBParaSite" id="JU765_v2.g5249.t1"/>
    </source>
</evidence>
<dbReference type="WBParaSite" id="JU765_v2.g5249.t1">
    <property type="protein sequence ID" value="JU765_v2.g5249.t1"/>
    <property type="gene ID" value="JU765_v2.g5249"/>
</dbReference>
<protein>
    <submittedName>
        <fullName evidence="2">Uncharacterized protein</fullName>
    </submittedName>
</protein>
<sequence>MEQNQKRVKPQPSSSFSSKSSFHRFDELKDPTSARKDIKKLVIRAIDQVAEQLKRIPKVQYSSAELISPNSDKMNAPSPRVIDQLENRRYYEPEPRNVQSVSPSMTESEREAKKECAKSRRCKKTLYPYDPTTEVELNGAFIGRDTVIACRHRVGHVREFLKPNSDLEPKHVVEDNRNLADDPNQNVIVMRNTGSDVAGIQFKLELKPRKSKEKKTVVSIVIPDLDELVGEIRI</sequence>
<accession>A0AC34RBD2</accession>